<evidence type="ECO:0000313" key="2">
    <source>
        <dbReference type="EMBL" id="CAB4888433.1"/>
    </source>
</evidence>
<dbReference type="Gene3D" id="2.60.200.20">
    <property type="match status" value="1"/>
</dbReference>
<organism evidence="2">
    <name type="scientific">freshwater metagenome</name>
    <dbReference type="NCBI Taxonomy" id="449393"/>
    <lineage>
        <taxon>unclassified sequences</taxon>
        <taxon>metagenomes</taxon>
        <taxon>ecological metagenomes</taxon>
    </lineage>
</organism>
<protein>
    <submittedName>
        <fullName evidence="2">Unannotated protein</fullName>
    </submittedName>
</protein>
<accession>A0A6J7FAD4</accession>
<dbReference type="AlphaFoldDB" id="A0A6J7FAD4"/>
<dbReference type="SUPFAM" id="SSF49879">
    <property type="entry name" value="SMAD/FHA domain"/>
    <property type="match status" value="1"/>
</dbReference>
<sequence length="83" mass="8978">MLLLTWPGEDREVSATHVMLEQVETRVVITDLGSANGTRVRVPGQQPRRLAPHETFTASGEATVEFGHSGRIMVIPARSAPSA</sequence>
<gene>
    <name evidence="2" type="ORF">UFOPK3516_00142</name>
</gene>
<feature type="domain" description="FHA" evidence="1">
    <location>
        <begin position="10"/>
        <end position="52"/>
    </location>
</feature>
<dbReference type="InterPro" id="IPR000253">
    <property type="entry name" value="FHA_dom"/>
</dbReference>
<proteinExistence type="predicted"/>
<dbReference type="Pfam" id="PF00498">
    <property type="entry name" value="FHA"/>
    <property type="match status" value="1"/>
</dbReference>
<reference evidence="2" key="1">
    <citation type="submission" date="2020-05" db="EMBL/GenBank/DDBJ databases">
        <authorList>
            <person name="Chiriac C."/>
            <person name="Salcher M."/>
            <person name="Ghai R."/>
            <person name="Kavagutti S V."/>
        </authorList>
    </citation>
    <scope>NUCLEOTIDE SEQUENCE</scope>
</reference>
<dbReference type="CDD" id="cd00060">
    <property type="entry name" value="FHA"/>
    <property type="match status" value="1"/>
</dbReference>
<dbReference type="EMBL" id="CAFBMB010000005">
    <property type="protein sequence ID" value="CAB4888433.1"/>
    <property type="molecule type" value="Genomic_DNA"/>
</dbReference>
<dbReference type="InterPro" id="IPR008984">
    <property type="entry name" value="SMAD_FHA_dom_sf"/>
</dbReference>
<evidence type="ECO:0000259" key="1">
    <source>
        <dbReference type="Pfam" id="PF00498"/>
    </source>
</evidence>
<name>A0A6J7FAD4_9ZZZZ</name>